<feature type="region of interest" description="Disordered" evidence="1">
    <location>
        <begin position="24"/>
        <end position="84"/>
    </location>
</feature>
<evidence type="ECO:0000256" key="1">
    <source>
        <dbReference type="SAM" id="MobiDB-lite"/>
    </source>
</evidence>
<sequence length="84" mass="9365">MAWSLDLVQRARLERSCCFQGAQAAKGEEGAEGASLASDFNRQERWKRKSEDKRATRPYHPRSVRGAPRTGQELTASHAFSGES</sequence>
<feature type="non-terminal residue" evidence="2">
    <location>
        <position position="84"/>
    </location>
</feature>
<dbReference type="EMBL" id="LITU01000010">
    <property type="protein sequence ID" value="KOY18324.1"/>
    <property type="molecule type" value="Genomic_DNA"/>
</dbReference>
<organism evidence="2 3">
    <name type="scientific">Paenibacillus xylanivorans</name>
    <dbReference type="NCBI Taxonomy" id="1705561"/>
    <lineage>
        <taxon>Bacteria</taxon>
        <taxon>Bacillati</taxon>
        <taxon>Bacillota</taxon>
        <taxon>Bacilli</taxon>
        <taxon>Bacillales</taxon>
        <taxon>Paenibacillaceae</taxon>
        <taxon>Paenibacillus</taxon>
    </lineage>
</organism>
<dbReference type="AlphaFoldDB" id="A0A0N0C677"/>
<accession>A0A0N0C677</accession>
<dbReference type="Proteomes" id="UP000037688">
    <property type="component" value="Unassembled WGS sequence"/>
</dbReference>
<evidence type="ECO:0000313" key="3">
    <source>
        <dbReference type="Proteomes" id="UP000037688"/>
    </source>
</evidence>
<reference evidence="2 3" key="1">
    <citation type="submission" date="2015-08" db="EMBL/GenBank/DDBJ databases">
        <title>Draft genome sequence of cellulolytic and xylanolytic Paenibacillus sp. A59, isolated from a decaying forest soil from Patagonia, Argentina.</title>
        <authorList>
            <person name="Ghio S."/>
            <person name="Caceres A.M."/>
            <person name="Talia P."/>
            <person name="Grasso D."/>
            <person name="Campos E."/>
        </authorList>
    </citation>
    <scope>NUCLEOTIDE SEQUENCE [LARGE SCALE GENOMIC DNA]</scope>
    <source>
        <strain evidence="2 3">A59</strain>
    </source>
</reference>
<keyword evidence="3" id="KW-1185">Reference proteome</keyword>
<feature type="compositionally biased region" description="Basic and acidic residues" evidence="1">
    <location>
        <begin position="41"/>
        <end position="55"/>
    </location>
</feature>
<protein>
    <submittedName>
        <fullName evidence="2">Uncharacterized protein</fullName>
    </submittedName>
</protein>
<evidence type="ECO:0000313" key="2">
    <source>
        <dbReference type="EMBL" id="KOY18324.1"/>
    </source>
</evidence>
<gene>
    <name evidence="2" type="ORF">AMS66_01005</name>
</gene>
<proteinExistence type="predicted"/>
<comment type="caution">
    <text evidence="2">The sequence shown here is derived from an EMBL/GenBank/DDBJ whole genome shotgun (WGS) entry which is preliminary data.</text>
</comment>
<name>A0A0N0C677_9BACL</name>